<keyword evidence="4 6" id="KW-0547">Nucleotide-binding</keyword>
<evidence type="ECO:0000256" key="4">
    <source>
        <dbReference type="ARBA" id="ARBA00022741"/>
    </source>
</evidence>
<comment type="similarity">
    <text evidence="6">Belongs to the CoaE family.</text>
</comment>
<dbReference type="AlphaFoldDB" id="A0A3N0C694"/>
<dbReference type="SUPFAM" id="SSF81301">
    <property type="entry name" value="Nucleotidyltransferase"/>
    <property type="match status" value="1"/>
</dbReference>
<dbReference type="Gene3D" id="3.40.50.300">
    <property type="entry name" value="P-loop containing nucleotide triphosphate hydrolases"/>
    <property type="match status" value="1"/>
</dbReference>
<name>A0A3N0C694_9MICC</name>
<evidence type="ECO:0000313" key="9">
    <source>
        <dbReference type="EMBL" id="RNL58321.1"/>
    </source>
</evidence>
<dbReference type="InterPro" id="IPR043519">
    <property type="entry name" value="NT_sf"/>
</dbReference>
<keyword evidence="6 9" id="KW-0808">Transferase</keyword>
<evidence type="ECO:0000256" key="8">
    <source>
        <dbReference type="SAM" id="MobiDB-lite"/>
    </source>
</evidence>
<dbReference type="GO" id="GO:0004140">
    <property type="term" value="F:dephospho-CoA kinase activity"/>
    <property type="evidence" value="ECO:0007669"/>
    <property type="project" value="UniProtKB-UniRule"/>
</dbReference>
<keyword evidence="10" id="KW-1185">Reference proteome</keyword>
<dbReference type="PANTHER" id="PTHR10695">
    <property type="entry name" value="DEPHOSPHO-COA KINASE-RELATED"/>
    <property type="match status" value="1"/>
</dbReference>
<protein>
    <recommendedName>
        <fullName evidence="6 7">Dephospho-CoA kinase</fullName>
        <ecNumber evidence="6 7">2.7.1.24</ecNumber>
    </recommendedName>
    <alternativeName>
        <fullName evidence="6">Dephosphocoenzyme A kinase</fullName>
    </alternativeName>
</protein>
<dbReference type="PROSITE" id="PS51219">
    <property type="entry name" value="DPCK"/>
    <property type="match status" value="1"/>
</dbReference>
<dbReference type="GO" id="GO:0005737">
    <property type="term" value="C:cytoplasm"/>
    <property type="evidence" value="ECO:0007669"/>
    <property type="project" value="UniProtKB-SubCell"/>
</dbReference>
<comment type="similarity">
    <text evidence="2">In the C-terminal section; belongs to the UPF0157 (GrpB) family.</text>
</comment>
<dbReference type="GO" id="GO:0005524">
    <property type="term" value="F:ATP binding"/>
    <property type="evidence" value="ECO:0007669"/>
    <property type="project" value="UniProtKB-UniRule"/>
</dbReference>
<dbReference type="InterPro" id="IPR001977">
    <property type="entry name" value="Depp_CoAkinase"/>
</dbReference>
<evidence type="ECO:0000256" key="3">
    <source>
        <dbReference type="ARBA" id="ARBA00022490"/>
    </source>
</evidence>
<feature type="compositionally biased region" description="Low complexity" evidence="8">
    <location>
        <begin position="401"/>
        <end position="419"/>
    </location>
</feature>
<comment type="caution">
    <text evidence="9">The sequence shown here is derived from an EMBL/GenBank/DDBJ whole genome shotgun (WGS) entry which is preliminary data.</text>
</comment>
<sequence length="431" mass="45618">MIGLTGGIAAGKSVAAARLRERGAVLVDADALAREVVEPGTPGLARVVEEFGAEMLTADGALDRARLGAAVFGHPGRLETLNGIIHPLVRERAAALVAAAPVGAVVVQDIPLLVETGQGRNFHLVVVVDAPDGLRLQRLLERRQMGEEAARSRMAAQASRADRLAAADVVLENEGTPEDLAAAVDRLWDDRLVPFALNVAQERIAPRTEGPVIAAFNPDWNTQAGRIIARLQAVAPQEILAVDHIGSTAVPGLDAKDVIDLQLSVRDLAAADRLAPLLAAAGYPRWPGIITDNPKPSHPDPADWGKRLHANADPGRAVNLHLRSAGSPGWRYALCFRDWLRAEGRARTDYLAEKRRVATLHAVDKSTAGYAADKEGWFTEYAAPRMEEWVREAGWAPPTPAVAVSGGPVSGGPDDAVPPKAESGADVGGAR</sequence>
<dbReference type="PANTHER" id="PTHR10695:SF46">
    <property type="entry name" value="BIFUNCTIONAL COENZYME A SYNTHASE-RELATED"/>
    <property type="match status" value="1"/>
</dbReference>
<comment type="pathway">
    <text evidence="6">Cofactor biosynthesis; coenzyme A biosynthesis; CoA from (R)-pantothenate: step 5/5.</text>
</comment>
<comment type="subcellular location">
    <subcellularLocation>
        <location evidence="6">Cytoplasm</location>
    </subcellularLocation>
</comment>
<gene>
    <name evidence="6" type="primary">coaE</name>
    <name evidence="9" type="ORF">D7003_03850</name>
</gene>
<keyword evidence="6 9" id="KW-0418">Kinase</keyword>
<dbReference type="NCBIfam" id="NF002879">
    <property type="entry name" value="PRK03333.1"/>
    <property type="match status" value="1"/>
</dbReference>
<dbReference type="NCBIfam" id="TIGR00152">
    <property type="entry name" value="dephospho-CoA kinase"/>
    <property type="match status" value="1"/>
</dbReference>
<dbReference type="OrthoDB" id="9812943at2"/>
<dbReference type="UniPathway" id="UPA00241">
    <property type="reaction ID" value="UER00356"/>
</dbReference>
<evidence type="ECO:0000256" key="7">
    <source>
        <dbReference type="NCBIfam" id="TIGR00152"/>
    </source>
</evidence>
<reference evidence="9 10" key="1">
    <citation type="submission" date="2018-10" db="EMBL/GenBank/DDBJ databases">
        <title>Genome sequencing of Arthrobacter oryzae TNB02.</title>
        <authorList>
            <person name="Cho Y.-J."/>
            <person name="Cho A."/>
            <person name="Kim O.-S."/>
        </authorList>
    </citation>
    <scope>NUCLEOTIDE SEQUENCE [LARGE SCALE GENOMIC DNA]</scope>
    <source>
        <strain evidence="9 10">TNB02</strain>
    </source>
</reference>
<evidence type="ECO:0000256" key="6">
    <source>
        <dbReference type="HAMAP-Rule" id="MF_00376"/>
    </source>
</evidence>
<proteinExistence type="inferred from homology"/>
<dbReference type="Proteomes" id="UP000273807">
    <property type="component" value="Unassembled WGS sequence"/>
</dbReference>
<dbReference type="InterPro" id="IPR027417">
    <property type="entry name" value="P-loop_NTPase"/>
</dbReference>
<dbReference type="SUPFAM" id="SSF52540">
    <property type="entry name" value="P-loop containing nucleoside triphosphate hydrolases"/>
    <property type="match status" value="1"/>
</dbReference>
<dbReference type="CDD" id="cd02022">
    <property type="entry name" value="DPCK"/>
    <property type="match status" value="1"/>
</dbReference>
<dbReference type="EC" id="2.7.1.24" evidence="6 7"/>
<dbReference type="Pfam" id="PF04229">
    <property type="entry name" value="GrpB"/>
    <property type="match status" value="1"/>
</dbReference>
<keyword evidence="5 6" id="KW-0067">ATP-binding</keyword>
<dbReference type="GO" id="GO:0015937">
    <property type="term" value="P:coenzyme A biosynthetic process"/>
    <property type="evidence" value="ECO:0007669"/>
    <property type="project" value="UniProtKB-UniRule"/>
</dbReference>
<dbReference type="Pfam" id="PF01121">
    <property type="entry name" value="CoaE"/>
    <property type="match status" value="1"/>
</dbReference>
<dbReference type="Gene3D" id="3.30.460.10">
    <property type="entry name" value="Beta Polymerase, domain 2"/>
    <property type="match status" value="1"/>
</dbReference>
<comment type="function">
    <text evidence="6">Catalyzes the phosphorylation of the 3'-hydroxyl group of dephosphocoenzyme A to form coenzyme A.</text>
</comment>
<comment type="similarity">
    <text evidence="1">In the N-terminal section; belongs to the CoaE family.</text>
</comment>
<evidence type="ECO:0000256" key="5">
    <source>
        <dbReference type="ARBA" id="ARBA00022840"/>
    </source>
</evidence>
<keyword evidence="3 6" id="KW-0963">Cytoplasm</keyword>
<evidence type="ECO:0000256" key="2">
    <source>
        <dbReference type="ARBA" id="ARBA00011058"/>
    </source>
</evidence>
<evidence type="ECO:0000256" key="1">
    <source>
        <dbReference type="ARBA" id="ARBA00008826"/>
    </source>
</evidence>
<dbReference type="InterPro" id="IPR007344">
    <property type="entry name" value="GrpB/CoaE"/>
</dbReference>
<keyword evidence="6" id="KW-0173">Coenzyme A biosynthesis</keyword>
<feature type="region of interest" description="Disordered" evidence="8">
    <location>
        <begin position="397"/>
        <end position="431"/>
    </location>
</feature>
<evidence type="ECO:0000313" key="10">
    <source>
        <dbReference type="Proteomes" id="UP000273807"/>
    </source>
</evidence>
<comment type="catalytic activity">
    <reaction evidence="6">
        <text>3'-dephospho-CoA + ATP = ADP + CoA + H(+)</text>
        <dbReference type="Rhea" id="RHEA:18245"/>
        <dbReference type="ChEBI" id="CHEBI:15378"/>
        <dbReference type="ChEBI" id="CHEBI:30616"/>
        <dbReference type="ChEBI" id="CHEBI:57287"/>
        <dbReference type="ChEBI" id="CHEBI:57328"/>
        <dbReference type="ChEBI" id="CHEBI:456216"/>
        <dbReference type="EC" id="2.7.1.24"/>
    </reaction>
</comment>
<dbReference type="EMBL" id="RBED01000069">
    <property type="protein sequence ID" value="RNL58321.1"/>
    <property type="molecule type" value="Genomic_DNA"/>
</dbReference>
<dbReference type="HAMAP" id="MF_00376">
    <property type="entry name" value="Dephospho_CoA_kinase"/>
    <property type="match status" value="1"/>
</dbReference>
<organism evidence="9 10">
    <name type="scientific">Arthrobacter oryzae</name>
    <dbReference type="NCBI Taxonomy" id="409290"/>
    <lineage>
        <taxon>Bacteria</taxon>
        <taxon>Bacillati</taxon>
        <taxon>Actinomycetota</taxon>
        <taxon>Actinomycetes</taxon>
        <taxon>Micrococcales</taxon>
        <taxon>Micrococcaceae</taxon>
        <taxon>Arthrobacter</taxon>
    </lineage>
</organism>
<accession>A0A3N0C694</accession>
<feature type="binding site" evidence="6">
    <location>
        <begin position="9"/>
        <end position="14"/>
    </location>
    <ligand>
        <name>ATP</name>
        <dbReference type="ChEBI" id="CHEBI:30616"/>
    </ligand>
</feature>